<dbReference type="SMART" id="SM00502">
    <property type="entry name" value="BBC"/>
    <property type="match status" value="1"/>
</dbReference>
<proteinExistence type="predicted"/>
<evidence type="ECO:0000313" key="16">
    <source>
        <dbReference type="EMBL" id="CAK6449177.1"/>
    </source>
</evidence>
<feature type="domain" description="Bromo" evidence="13">
    <location>
        <begin position="1075"/>
        <end position="1147"/>
    </location>
</feature>
<feature type="compositionally biased region" description="Polar residues" evidence="12">
    <location>
        <begin position="716"/>
        <end position="737"/>
    </location>
</feature>
<dbReference type="InterPro" id="IPR003649">
    <property type="entry name" value="Bbox_C"/>
</dbReference>
<feature type="compositionally biased region" description="Polar residues" evidence="12">
    <location>
        <begin position="603"/>
        <end position="614"/>
    </location>
</feature>
<dbReference type="InterPro" id="IPR036427">
    <property type="entry name" value="Bromodomain-like_sf"/>
</dbReference>
<reference evidence="16" key="1">
    <citation type="submission" date="2023-12" db="EMBL/GenBank/DDBJ databases">
        <authorList>
            <person name="Brown T."/>
        </authorList>
    </citation>
    <scope>NUCLEOTIDE SEQUENCE</scope>
</reference>
<evidence type="ECO:0000256" key="3">
    <source>
        <dbReference type="ARBA" id="ARBA00022737"/>
    </source>
</evidence>
<keyword evidence="4 9" id="KW-0863">Zinc-finger</keyword>
<accession>A0ABP0AF83</accession>
<dbReference type="InterPro" id="IPR037372">
    <property type="entry name" value="TRIM66_Bbox1_Znf"/>
</dbReference>
<dbReference type="Proteomes" id="UP001314169">
    <property type="component" value="Chromosome 9"/>
</dbReference>
<keyword evidence="3" id="KW-0677">Repeat</keyword>
<organism evidence="16 17">
    <name type="scientific">Pipistrellus nathusii</name>
    <name type="common">Nathusius' pipistrelle</name>
    <dbReference type="NCBI Taxonomy" id="59473"/>
    <lineage>
        <taxon>Eukaryota</taxon>
        <taxon>Metazoa</taxon>
        <taxon>Chordata</taxon>
        <taxon>Craniata</taxon>
        <taxon>Vertebrata</taxon>
        <taxon>Euteleostomi</taxon>
        <taxon>Mammalia</taxon>
        <taxon>Eutheria</taxon>
        <taxon>Laurasiatheria</taxon>
        <taxon>Chiroptera</taxon>
        <taxon>Yangochiroptera</taxon>
        <taxon>Vespertilionidae</taxon>
        <taxon>Pipistrellus</taxon>
    </lineage>
</organism>
<dbReference type="PROSITE" id="PS01359">
    <property type="entry name" value="ZF_PHD_1"/>
    <property type="match status" value="1"/>
</dbReference>
<dbReference type="InterPro" id="IPR000315">
    <property type="entry name" value="Znf_B-box"/>
</dbReference>
<dbReference type="SMART" id="SM00336">
    <property type="entry name" value="BBOX"/>
    <property type="match status" value="2"/>
</dbReference>
<evidence type="ECO:0000256" key="4">
    <source>
        <dbReference type="ARBA" id="ARBA00022771"/>
    </source>
</evidence>
<evidence type="ECO:0000256" key="10">
    <source>
        <dbReference type="PROSITE-ProRule" id="PRU00035"/>
    </source>
</evidence>
<evidence type="ECO:0000259" key="14">
    <source>
        <dbReference type="PROSITE" id="PS50016"/>
    </source>
</evidence>
<feature type="domain" description="B box-type" evidence="15">
    <location>
        <begin position="60"/>
        <end position="101"/>
    </location>
</feature>
<protein>
    <recommendedName>
        <fullName evidence="18">Tripartite motif containing 66</fullName>
    </recommendedName>
</protein>
<dbReference type="CDD" id="cd19794">
    <property type="entry name" value="Bbox2_TRIM66-like"/>
    <property type="match status" value="1"/>
</dbReference>
<keyword evidence="6 11" id="KW-0175">Coiled coil</keyword>
<dbReference type="InterPro" id="IPR011011">
    <property type="entry name" value="Znf_FYVE_PHD"/>
</dbReference>
<name>A0ABP0AF83_PIPNA</name>
<evidence type="ECO:0000256" key="7">
    <source>
        <dbReference type="ARBA" id="ARBA00023117"/>
    </source>
</evidence>
<dbReference type="SUPFAM" id="SSF47370">
    <property type="entry name" value="Bromodomain"/>
    <property type="match status" value="1"/>
</dbReference>
<dbReference type="Pfam" id="PF00628">
    <property type="entry name" value="PHD"/>
    <property type="match status" value="1"/>
</dbReference>
<dbReference type="Gene3D" id="1.20.920.10">
    <property type="entry name" value="Bromodomain-like"/>
    <property type="match status" value="1"/>
</dbReference>
<keyword evidence="7 10" id="KW-0103">Bromodomain</keyword>
<feature type="region of interest" description="Disordered" evidence="12">
    <location>
        <begin position="438"/>
        <end position="497"/>
    </location>
</feature>
<dbReference type="CDD" id="cd19811">
    <property type="entry name" value="Bbox1_TRIM66"/>
    <property type="match status" value="1"/>
</dbReference>
<dbReference type="PANTHER" id="PTHR45915">
    <property type="entry name" value="TRANSCRIPTION INTERMEDIARY FACTOR"/>
    <property type="match status" value="1"/>
</dbReference>
<dbReference type="Pfam" id="PF00439">
    <property type="entry name" value="Bromodomain"/>
    <property type="match status" value="1"/>
</dbReference>
<evidence type="ECO:0000256" key="12">
    <source>
        <dbReference type="SAM" id="MobiDB-lite"/>
    </source>
</evidence>
<dbReference type="SUPFAM" id="SSF57845">
    <property type="entry name" value="B-box zinc-binding domain"/>
    <property type="match status" value="1"/>
</dbReference>
<comment type="subcellular location">
    <subcellularLocation>
        <location evidence="1">Nucleus</location>
    </subcellularLocation>
</comment>
<dbReference type="CDD" id="cd05502">
    <property type="entry name" value="Bromo_tif1_like"/>
    <property type="match status" value="1"/>
</dbReference>
<feature type="region of interest" description="Disordered" evidence="12">
    <location>
        <begin position="716"/>
        <end position="781"/>
    </location>
</feature>
<feature type="region of interest" description="Disordered" evidence="12">
    <location>
        <begin position="952"/>
        <end position="980"/>
    </location>
</feature>
<feature type="domain" description="PHD-type" evidence="14">
    <location>
        <begin position="987"/>
        <end position="1034"/>
    </location>
</feature>
<keyword evidence="8" id="KW-0539">Nucleus</keyword>
<feature type="coiled-coil region" evidence="11">
    <location>
        <begin position="130"/>
        <end position="186"/>
    </location>
</feature>
<dbReference type="EMBL" id="OY882866">
    <property type="protein sequence ID" value="CAK6449177.1"/>
    <property type="molecule type" value="Genomic_DNA"/>
</dbReference>
<keyword evidence="17" id="KW-1185">Reference proteome</keyword>
<sequence length="1233" mass="136578">MARNCSECKEKRPAHILCTYCNRWLCSSCTEEHQHGPAPGGPLFPPAQKGSPGVNSGSGDFALYCPLHTQEVLKLFCETCDVLTCHRCLMVEHKEHRCRHLEEVLQNQRMLLESVTTQVAHKKSNLQTSAKQIEDRIFEVKHQHRKVENQIKMAKMVLMNELNKQANVLIEELEGITNERKRKLEQQLQSIMVLNRQFEHVQNFINWAVCSKTSIPFLFSKELIVFQMQRLLETNCNTDPGSPWSIRFTWEPNFWTKQLASLGCITTEGGQLSRTDTHAYGSLQGPSSFYQTHQSPVAQQETLSHPSHKFHSPALCSSSVCCSHCSPVSPALKGQVPPPSIHQAHSFRQPSEVVPQQLGSLQCSTLIPREKELPCNPQPPKLMQPWLETQPSVEPESTSQRLGHQLTSQPVCIVPPQDVQPGAHAQPTLQTPSIQVQFGHHQKLKLSHFQQQPQQQLPPPLPLPPPPPQQPPPLLPPSQHLASSQHENPPGPACSQNVDIMHHKFELEEMQKDLELLLQAQQPSLQLSQTKSPQHLQQTIVGQINYIVRQPAPIQSQTQEDTTQATDEPPASEVPKPALSLDKNTAANLPPSSREETPHSVPSLDNTAQHSSPNVVRKHSTSVSIMGFSNTVEMELSSTRLARALEPQIQSVSSLTAAPLQAVPGLLSGPPPTVSSLTSGQNQALSSLTGNHVQTMPSLMRGTARSMPNLISETSQAITSRASSYSQAGPNLMSDPSQALPGPAICPLQSTPSVSDVQPDTRASGSPGPGDGADPSVGNTLCKMESEDSTHFNDSLGQDPPAPGLGVSKNLPVPSELEEPINLSVKKPTVVSVVNTSVALQQYQNLKKYENAEQGALEKDTKENQNIRSHKSEPKIPYVRLERLKIRATSSGEMPVFKLKPQENDQDGSFLLIIEYGNESSSMSIKVSQHTPPDASQVPSLGGRKVTVMSLAEQQSPEEVGASPEEHRLAPRAPGAKKGPPAPIENEDFCAVCLNGGELLCCDRCPKVYHLSCHLPALLSFPGGDWVCTLCRSLTQPEMEYDCENARYNQPGIRALPGLSIFDQKKCEKLVLSLCCNSLSLPFHEPVSPLARHYYQIIKRPMDLSIIRRRLQKKDPAHYTTPEEVVSDVRLMFWNCAKFNYPDSEVAEAGRCLEVFFEGWLKEIYPGKQFALPKQEDSDSEEVSSESGFATPQGFPWPHYMQEGIQPKRRRRHMENERSKRMSFRLANSISQV</sequence>
<keyword evidence="5" id="KW-0862">Zinc</keyword>
<dbReference type="PROSITE" id="PS50014">
    <property type="entry name" value="BROMODOMAIN_2"/>
    <property type="match status" value="1"/>
</dbReference>
<dbReference type="PROSITE" id="PS50119">
    <property type="entry name" value="ZF_BBOX"/>
    <property type="match status" value="2"/>
</dbReference>
<evidence type="ECO:0000256" key="5">
    <source>
        <dbReference type="ARBA" id="ARBA00022833"/>
    </source>
</evidence>
<dbReference type="InterPro" id="IPR013083">
    <property type="entry name" value="Znf_RING/FYVE/PHD"/>
</dbReference>
<feature type="region of interest" description="Disordered" evidence="12">
    <location>
        <begin position="787"/>
        <end position="806"/>
    </location>
</feature>
<feature type="region of interest" description="Disordered" evidence="12">
    <location>
        <begin position="1175"/>
        <end position="1233"/>
    </location>
</feature>
<feature type="compositionally biased region" description="Pro residues" evidence="12">
    <location>
        <begin position="456"/>
        <end position="476"/>
    </location>
</feature>
<evidence type="ECO:0000313" key="17">
    <source>
        <dbReference type="Proteomes" id="UP001314169"/>
    </source>
</evidence>
<dbReference type="PANTHER" id="PTHR45915:SF7">
    <property type="entry name" value="TRIPARTITE MOTIF-CONTAINING PROTEIN 66"/>
    <property type="match status" value="1"/>
</dbReference>
<dbReference type="InterPro" id="IPR001487">
    <property type="entry name" value="Bromodomain"/>
</dbReference>
<dbReference type="PROSITE" id="PS50016">
    <property type="entry name" value="ZF_PHD_2"/>
    <property type="match status" value="1"/>
</dbReference>
<dbReference type="Gene3D" id="3.30.160.60">
    <property type="entry name" value="Classic Zinc Finger"/>
    <property type="match status" value="1"/>
</dbReference>
<feature type="compositionally biased region" description="Low complexity" evidence="12">
    <location>
        <begin position="555"/>
        <end position="568"/>
    </location>
</feature>
<evidence type="ECO:0000256" key="11">
    <source>
        <dbReference type="SAM" id="Coils"/>
    </source>
</evidence>
<feature type="compositionally biased region" description="Polar residues" evidence="12">
    <location>
        <begin position="748"/>
        <end position="758"/>
    </location>
</feature>
<dbReference type="SMART" id="SM00249">
    <property type="entry name" value="PHD"/>
    <property type="match status" value="2"/>
</dbReference>
<feature type="compositionally biased region" description="Polar residues" evidence="12">
    <location>
        <begin position="582"/>
        <end position="591"/>
    </location>
</feature>
<evidence type="ECO:0008006" key="18">
    <source>
        <dbReference type="Google" id="ProtNLM"/>
    </source>
</evidence>
<dbReference type="InterPro" id="IPR019786">
    <property type="entry name" value="Zinc_finger_PHD-type_CS"/>
</dbReference>
<evidence type="ECO:0000256" key="6">
    <source>
        <dbReference type="ARBA" id="ARBA00023054"/>
    </source>
</evidence>
<evidence type="ECO:0000256" key="2">
    <source>
        <dbReference type="ARBA" id="ARBA00022723"/>
    </source>
</evidence>
<evidence type="ECO:0000256" key="8">
    <source>
        <dbReference type="ARBA" id="ARBA00023242"/>
    </source>
</evidence>
<dbReference type="Pfam" id="PF00643">
    <property type="entry name" value="zf-B_box"/>
    <property type="match status" value="1"/>
</dbReference>
<feature type="region of interest" description="Disordered" evidence="12">
    <location>
        <begin position="554"/>
        <end position="618"/>
    </location>
</feature>
<gene>
    <name evidence="16" type="ORF">MPIPNATIZW_LOCUS17483</name>
</gene>
<dbReference type="InterPro" id="IPR019787">
    <property type="entry name" value="Znf_PHD-finger"/>
</dbReference>
<evidence type="ECO:0000256" key="9">
    <source>
        <dbReference type="PROSITE-ProRule" id="PRU00024"/>
    </source>
</evidence>
<dbReference type="SMART" id="SM00297">
    <property type="entry name" value="BROMO"/>
    <property type="match status" value="1"/>
</dbReference>
<dbReference type="Gene3D" id="3.30.40.10">
    <property type="entry name" value="Zinc/RING finger domain, C3HC4 (zinc finger)"/>
    <property type="match status" value="1"/>
</dbReference>
<dbReference type="SUPFAM" id="SSF57903">
    <property type="entry name" value="FYVE/PHD zinc finger"/>
    <property type="match status" value="1"/>
</dbReference>
<keyword evidence="2" id="KW-0479">Metal-binding</keyword>
<evidence type="ECO:0000256" key="1">
    <source>
        <dbReference type="ARBA" id="ARBA00004123"/>
    </source>
</evidence>
<dbReference type="Pfam" id="PF25287">
    <property type="entry name" value="zf-B_box_Trim66"/>
    <property type="match status" value="1"/>
</dbReference>
<dbReference type="InterPro" id="IPR001965">
    <property type="entry name" value="Znf_PHD"/>
</dbReference>
<evidence type="ECO:0000259" key="15">
    <source>
        <dbReference type="PROSITE" id="PS50119"/>
    </source>
</evidence>
<evidence type="ECO:0000259" key="13">
    <source>
        <dbReference type="PROSITE" id="PS50014"/>
    </source>
</evidence>
<feature type="domain" description="B box-type" evidence="15">
    <location>
        <begin position="1"/>
        <end position="35"/>
    </location>
</feature>